<dbReference type="Pfam" id="PF01019">
    <property type="entry name" value="G_glu_transpept"/>
    <property type="match status" value="2"/>
</dbReference>
<keyword evidence="5" id="KW-1185">Reference proteome</keyword>
<dbReference type="EMBL" id="CAJNOU010000048">
    <property type="protein sequence ID" value="CAF0833155.1"/>
    <property type="molecule type" value="Genomic_DNA"/>
</dbReference>
<feature type="binding site" evidence="1">
    <location>
        <position position="130"/>
    </location>
    <ligand>
        <name>L-glutamate</name>
        <dbReference type="ChEBI" id="CHEBI:29985"/>
    </ligand>
</feature>
<sequence>MCNDYLFKREQARLAANSTMFISASSIATPGELQAYRKAYSKFGEVPGMRFACNKFLFREITIKNNQTNKLYGEGDTIQRIKLARILEIIAEKGDDAFYTGELADLIVKDIHDKVFGTETDIIYNNQINDFSTLNTANFFGVPACLANYITPGKRLSSSIVPLIMFDQNNPHVLQVLNANGGTKITTTTAQVVMLNLWFRKDIRQAINTPRLHSQLLPEEVLAECGFNQTILEQLRKLGHNIQCDVYRRSIVQSIE</sequence>
<proteinExistence type="predicted"/>
<name>A0A813V5E1_9BILA</name>
<gene>
    <name evidence="4" type="ORF">FNK824_LOCUS10234</name>
    <name evidence="3" type="ORF">JXQ802_LOCUS6058</name>
    <name evidence="2" type="ORF">SEV965_LOCUS2224</name>
</gene>
<feature type="binding site" evidence="1">
    <location>
        <position position="182"/>
    </location>
    <ligand>
        <name>L-glutamate</name>
        <dbReference type="ChEBI" id="CHEBI:29985"/>
    </ligand>
</feature>
<evidence type="ECO:0000313" key="5">
    <source>
        <dbReference type="Proteomes" id="UP000663870"/>
    </source>
</evidence>
<dbReference type="PANTHER" id="PTHR11686">
    <property type="entry name" value="GAMMA GLUTAMYL TRANSPEPTIDASE"/>
    <property type="match status" value="1"/>
</dbReference>
<evidence type="ECO:0000313" key="3">
    <source>
        <dbReference type="EMBL" id="CAF0838479.1"/>
    </source>
</evidence>
<dbReference type="PANTHER" id="PTHR11686:SF9">
    <property type="entry name" value="RE13973P"/>
    <property type="match status" value="1"/>
</dbReference>
<dbReference type="Proteomes" id="UP000663870">
    <property type="component" value="Unassembled WGS sequence"/>
</dbReference>
<dbReference type="SUPFAM" id="SSF56235">
    <property type="entry name" value="N-terminal nucleophile aminohydrolases (Ntn hydrolases)"/>
    <property type="match status" value="2"/>
</dbReference>
<evidence type="ECO:0000313" key="4">
    <source>
        <dbReference type="EMBL" id="CAF3717260.1"/>
    </source>
</evidence>
<reference evidence="3" key="1">
    <citation type="submission" date="2021-02" db="EMBL/GenBank/DDBJ databases">
        <authorList>
            <person name="Nowell W R."/>
        </authorList>
    </citation>
    <scope>NUCLEOTIDE SEQUENCE</scope>
</reference>
<dbReference type="GO" id="GO:0036374">
    <property type="term" value="F:glutathione hydrolase activity"/>
    <property type="evidence" value="ECO:0007669"/>
    <property type="project" value="InterPro"/>
</dbReference>
<evidence type="ECO:0000313" key="2">
    <source>
        <dbReference type="EMBL" id="CAF0833155.1"/>
    </source>
</evidence>
<dbReference type="Proteomes" id="UP000663874">
    <property type="component" value="Unassembled WGS sequence"/>
</dbReference>
<evidence type="ECO:0000256" key="1">
    <source>
        <dbReference type="PIRSR" id="PIRSR600101-2"/>
    </source>
</evidence>
<dbReference type="GO" id="GO:0006751">
    <property type="term" value="P:glutathione catabolic process"/>
    <property type="evidence" value="ECO:0007669"/>
    <property type="project" value="InterPro"/>
</dbReference>
<dbReference type="EMBL" id="CAJOBE010001132">
    <property type="protein sequence ID" value="CAF3717260.1"/>
    <property type="molecule type" value="Genomic_DNA"/>
</dbReference>
<dbReference type="InterPro" id="IPR029055">
    <property type="entry name" value="Ntn_hydrolases_N"/>
</dbReference>
<dbReference type="Gene3D" id="3.60.20.40">
    <property type="match status" value="1"/>
</dbReference>
<dbReference type="GO" id="GO:0005886">
    <property type="term" value="C:plasma membrane"/>
    <property type="evidence" value="ECO:0007669"/>
    <property type="project" value="TreeGrafter"/>
</dbReference>
<feature type="binding site" evidence="1">
    <location>
        <begin position="158"/>
        <end position="159"/>
    </location>
    <ligand>
        <name>L-glutamate</name>
        <dbReference type="ChEBI" id="CHEBI:29985"/>
    </ligand>
</feature>
<protein>
    <submittedName>
        <fullName evidence="3">Uncharacterized protein</fullName>
    </submittedName>
</protein>
<organism evidence="3 5">
    <name type="scientific">Rotaria sordida</name>
    <dbReference type="NCBI Taxonomy" id="392033"/>
    <lineage>
        <taxon>Eukaryota</taxon>
        <taxon>Metazoa</taxon>
        <taxon>Spiralia</taxon>
        <taxon>Gnathifera</taxon>
        <taxon>Rotifera</taxon>
        <taxon>Eurotatoria</taxon>
        <taxon>Bdelloidea</taxon>
        <taxon>Philodinida</taxon>
        <taxon>Philodinidae</taxon>
        <taxon>Rotaria</taxon>
    </lineage>
</organism>
<dbReference type="EMBL" id="CAJNOL010000093">
    <property type="protein sequence ID" value="CAF0838479.1"/>
    <property type="molecule type" value="Genomic_DNA"/>
</dbReference>
<comment type="caution">
    <text evidence="3">The sequence shown here is derived from an EMBL/GenBank/DDBJ whole genome shotgun (WGS) entry which is preliminary data.</text>
</comment>
<accession>A0A813V5E1</accession>
<dbReference type="Proteomes" id="UP000663889">
    <property type="component" value="Unassembled WGS sequence"/>
</dbReference>
<dbReference type="InterPro" id="IPR043137">
    <property type="entry name" value="GGT_ssub_C"/>
</dbReference>
<dbReference type="AlphaFoldDB" id="A0A813V5E1"/>
<dbReference type="InterPro" id="IPR000101">
    <property type="entry name" value="GGT_peptidase"/>
</dbReference>